<evidence type="ECO:0000256" key="7">
    <source>
        <dbReference type="SAM" id="Phobius"/>
    </source>
</evidence>
<feature type="transmembrane region" description="Helical" evidence="7">
    <location>
        <begin position="401"/>
        <end position="420"/>
    </location>
</feature>
<evidence type="ECO:0000256" key="3">
    <source>
        <dbReference type="ARBA" id="ARBA00022692"/>
    </source>
</evidence>
<comment type="subcellular location">
    <subcellularLocation>
        <location evidence="1">Cell membrane</location>
        <topology evidence="1">Multi-pass membrane protein</topology>
    </subcellularLocation>
</comment>
<evidence type="ECO:0000256" key="5">
    <source>
        <dbReference type="ARBA" id="ARBA00023136"/>
    </source>
</evidence>
<feature type="transmembrane region" description="Helical" evidence="7">
    <location>
        <begin position="372"/>
        <end position="394"/>
    </location>
</feature>
<organism evidence="8 9">
    <name type="scientific">Streptosporangium oxazolinicum</name>
    <dbReference type="NCBI Taxonomy" id="909287"/>
    <lineage>
        <taxon>Bacteria</taxon>
        <taxon>Bacillati</taxon>
        <taxon>Actinomycetota</taxon>
        <taxon>Actinomycetes</taxon>
        <taxon>Streptosporangiales</taxon>
        <taxon>Streptosporangiaceae</taxon>
        <taxon>Streptosporangium</taxon>
    </lineage>
</organism>
<name>A0ABP8B7S3_9ACTN</name>
<dbReference type="EMBL" id="BAABAQ010000010">
    <property type="protein sequence ID" value="GAA4200204.1"/>
    <property type="molecule type" value="Genomic_DNA"/>
</dbReference>
<feature type="compositionally biased region" description="Low complexity" evidence="6">
    <location>
        <begin position="458"/>
        <end position="481"/>
    </location>
</feature>
<dbReference type="Proteomes" id="UP001501251">
    <property type="component" value="Unassembled WGS sequence"/>
</dbReference>
<dbReference type="Pfam" id="PF13520">
    <property type="entry name" value="AA_permease_2"/>
    <property type="match status" value="1"/>
</dbReference>
<dbReference type="InterPro" id="IPR050367">
    <property type="entry name" value="APC_superfamily"/>
</dbReference>
<evidence type="ECO:0000256" key="4">
    <source>
        <dbReference type="ARBA" id="ARBA00022989"/>
    </source>
</evidence>
<dbReference type="Gene3D" id="1.20.1740.10">
    <property type="entry name" value="Amino acid/polyamine transporter I"/>
    <property type="match status" value="1"/>
</dbReference>
<protein>
    <submittedName>
        <fullName evidence="8">APC family permease</fullName>
    </submittedName>
</protein>
<evidence type="ECO:0000256" key="6">
    <source>
        <dbReference type="SAM" id="MobiDB-lite"/>
    </source>
</evidence>
<evidence type="ECO:0000256" key="2">
    <source>
        <dbReference type="ARBA" id="ARBA00022475"/>
    </source>
</evidence>
<feature type="transmembrane region" description="Helical" evidence="7">
    <location>
        <begin position="199"/>
        <end position="218"/>
    </location>
</feature>
<feature type="transmembrane region" description="Helical" evidence="7">
    <location>
        <begin position="92"/>
        <end position="118"/>
    </location>
</feature>
<reference evidence="9" key="1">
    <citation type="journal article" date="2019" name="Int. J. Syst. Evol. Microbiol.">
        <title>The Global Catalogue of Microorganisms (GCM) 10K type strain sequencing project: providing services to taxonomists for standard genome sequencing and annotation.</title>
        <authorList>
            <consortium name="The Broad Institute Genomics Platform"/>
            <consortium name="The Broad Institute Genome Sequencing Center for Infectious Disease"/>
            <person name="Wu L."/>
            <person name="Ma J."/>
        </authorList>
    </citation>
    <scope>NUCLEOTIDE SEQUENCE [LARGE SCALE GENOMIC DNA]</scope>
    <source>
        <strain evidence="9">JCM 17388</strain>
    </source>
</reference>
<comment type="caution">
    <text evidence="8">The sequence shown here is derived from an EMBL/GenBank/DDBJ whole genome shotgun (WGS) entry which is preliminary data.</text>
</comment>
<feature type="transmembrane region" description="Helical" evidence="7">
    <location>
        <begin position="239"/>
        <end position="261"/>
    </location>
</feature>
<feature type="transmembrane region" description="Helical" evidence="7">
    <location>
        <begin position="130"/>
        <end position="148"/>
    </location>
</feature>
<feature type="transmembrane region" description="Helical" evidence="7">
    <location>
        <begin position="52"/>
        <end position="72"/>
    </location>
</feature>
<dbReference type="PIRSF" id="PIRSF006060">
    <property type="entry name" value="AA_transporter"/>
    <property type="match status" value="1"/>
</dbReference>
<keyword evidence="4 7" id="KW-1133">Transmembrane helix</keyword>
<keyword evidence="5 7" id="KW-0472">Membrane</keyword>
<accession>A0ABP8B7S3</accession>
<feature type="transmembrane region" description="Helical" evidence="7">
    <location>
        <begin position="289"/>
        <end position="319"/>
    </location>
</feature>
<evidence type="ECO:0000313" key="9">
    <source>
        <dbReference type="Proteomes" id="UP001501251"/>
    </source>
</evidence>
<evidence type="ECO:0000256" key="1">
    <source>
        <dbReference type="ARBA" id="ARBA00004651"/>
    </source>
</evidence>
<keyword evidence="2" id="KW-1003">Cell membrane</keyword>
<sequence length="481" mass="50683">MTTEPSLEQFGYRQELRRSLSFTDLLVYGLIFMVPIAPFGIFGGVFQASGGMVALAYAIGMVAMAFTALSYAQMARAFPMAGSVYTYAGRGIAAPVGFLAGWVILLDYVLVPALLYLIASAAMASFVPAIPVWGWLIVFVVLNTVVNYTGIQMTARITKIMLIGELIVLAIFMVVGVVALAQGKAQAGALSPLFDSSTFSWSLVFGAVSIAVLSFLGFDGISMMAEESREDTRRLGRSMVAALGLAGVLFIAQTWVAALLAPNRADLLTTGDPAGTAFYDMAEFAGGHWLSVLTAVATAIAWGFANSLVAQAATSRLLFAMARDRQLPSFLARIDPRHRVPVNATLVVAAISLVVGLYLTTRDDGITLISGLVNFGAMTAFLALHVSVVVHYVVRQGSRDLWRHLVAPVLGFAILLYVVINASIAAQTLGVVWFVVGLVVLGVSYATGRRPTLAGLVDTPDTPGTPAAPGTSATSGTAGKP</sequence>
<feature type="region of interest" description="Disordered" evidence="6">
    <location>
        <begin position="456"/>
        <end position="481"/>
    </location>
</feature>
<feature type="transmembrane region" description="Helical" evidence="7">
    <location>
        <begin position="340"/>
        <end position="360"/>
    </location>
</feature>
<dbReference type="InterPro" id="IPR002293">
    <property type="entry name" value="AA/rel_permease1"/>
</dbReference>
<feature type="transmembrane region" description="Helical" evidence="7">
    <location>
        <begin position="426"/>
        <end position="446"/>
    </location>
</feature>
<evidence type="ECO:0000313" key="8">
    <source>
        <dbReference type="EMBL" id="GAA4200204.1"/>
    </source>
</evidence>
<proteinExistence type="predicted"/>
<dbReference type="PANTHER" id="PTHR42770">
    <property type="entry name" value="AMINO ACID TRANSPORTER-RELATED"/>
    <property type="match status" value="1"/>
</dbReference>
<dbReference type="PANTHER" id="PTHR42770:SF16">
    <property type="entry name" value="AMINO ACID PERMEASE"/>
    <property type="match status" value="1"/>
</dbReference>
<feature type="transmembrane region" description="Helical" evidence="7">
    <location>
        <begin position="25"/>
        <end position="46"/>
    </location>
</feature>
<keyword evidence="9" id="KW-1185">Reference proteome</keyword>
<dbReference type="RefSeq" id="WP_344920774.1">
    <property type="nucleotide sequence ID" value="NZ_BAABAQ010000010.1"/>
</dbReference>
<keyword evidence="3 7" id="KW-0812">Transmembrane</keyword>
<gene>
    <name evidence="8" type="ORF">GCM10022252_53100</name>
</gene>
<feature type="transmembrane region" description="Helical" evidence="7">
    <location>
        <begin position="160"/>
        <end position="179"/>
    </location>
</feature>